<organism evidence="1 2">
    <name type="scientific">Platysternon megacephalum</name>
    <name type="common">big-headed turtle</name>
    <dbReference type="NCBI Taxonomy" id="55544"/>
    <lineage>
        <taxon>Eukaryota</taxon>
        <taxon>Metazoa</taxon>
        <taxon>Chordata</taxon>
        <taxon>Craniata</taxon>
        <taxon>Vertebrata</taxon>
        <taxon>Euteleostomi</taxon>
        <taxon>Archelosauria</taxon>
        <taxon>Testudinata</taxon>
        <taxon>Testudines</taxon>
        <taxon>Cryptodira</taxon>
        <taxon>Durocryptodira</taxon>
        <taxon>Testudinoidea</taxon>
        <taxon>Platysternidae</taxon>
        <taxon>Platysternon</taxon>
    </lineage>
</organism>
<gene>
    <name evidence="1" type="ORF">DR999_PMT02437</name>
</gene>
<keyword evidence="1" id="KW-0675">Receptor</keyword>
<proteinExistence type="predicted"/>
<evidence type="ECO:0000313" key="1">
    <source>
        <dbReference type="EMBL" id="TFK14002.1"/>
    </source>
</evidence>
<protein>
    <submittedName>
        <fullName evidence="1">Taste receptor type 1 member 3</fullName>
    </submittedName>
</protein>
<keyword evidence="2" id="KW-1185">Reference proteome</keyword>
<comment type="caution">
    <text evidence="1">The sequence shown here is derived from an EMBL/GenBank/DDBJ whole genome shotgun (WGS) entry which is preliminary data.</text>
</comment>
<accession>A0A4D9F3G3</accession>
<dbReference type="Proteomes" id="UP000297703">
    <property type="component" value="Unassembled WGS sequence"/>
</dbReference>
<sequence length="195" mass="21634">MDELGETLETGAESSRMQLGLCFPCKLQVAHCRELAISPEKFDTFHVAEFAASFAKLGFLCRVPKLLPSVARGHGTGFEREAGRATTLIRASALNLLPTRHRSARDPFLPWDDSPCRPAWRTTGMTRSAKITDNKMFERGIPYKCFLHHTVQQPERGACTSPGRDQAPDWELRFQPVITQLEMPRAASAPGGPKA</sequence>
<reference evidence="1 2" key="1">
    <citation type="submission" date="2019-04" db="EMBL/GenBank/DDBJ databases">
        <title>Draft genome of the big-headed turtle Platysternon megacephalum.</title>
        <authorList>
            <person name="Gong S."/>
        </authorList>
    </citation>
    <scope>NUCLEOTIDE SEQUENCE [LARGE SCALE GENOMIC DNA]</scope>
    <source>
        <strain evidence="1">DO16091913</strain>
        <tissue evidence="1">Muscle</tissue>
    </source>
</reference>
<evidence type="ECO:0000313" key="2">
    <source>
        <dbReference type="Proteomes" id="UP000297703"/>
    </source>
</evidence>
<dbReference type="EMBL" id="QXTE01000013">
    <property type="protein sequence ID" value="TFK14002.1"/>
    <property type="molecule type" value="Genomic_DNA"/>
</dbReference>
<reference evidence="1 2" key="2">
    <citation type="submission" date="2019-04" db="EMBL/GenBank/DDBJ databases">
        <title>The genome sequence of big-headed turtle.</title>
        <authorList>
            <person name="Gong S."/>
        </authorList>
    </citation>
    <scope>NUCLEOTIDE SEQUENCE [LARGE SCALE GENOMIC DNA]</scope>
    <source>
        <strain evidence="1">DO16091913</strain>
        <tissue evidence="1">Muscle</tissue>
    </source>
</reference>
<dbReference type="AlphaFoldDB" id="A0A4D9F3G3"/>
<name>A0A4D9F3G3_9SAUR</name>